<dbReference type="KEGG" id="loa:LOAG_03969"/>
<evidence type="ECO:0000313" key="1">
    <source>
        <dbReference type="EMBL" id="EFO24520.1"/>
    </source>
</evidence>
<dbReference type="EMBL" id="JH712227">
    <property type="protein sequence ID" value="EFO24520.1"/>
    <property type="molecule type" value="Genomic_DNA"/>
</dbReference>
<sequence length="138" mass="15930">MVDKDRRLFITILHEGTTSLWRRHQPSRRQHEMFKLTIHLLLSLLRRSFTTERALSLYSSISFQNFSSIPKIPSWRKILTVANDINTKALSDLDSSCSHIQSNLCFDPSREHISVIIGLALQAQLFEGYSRDYVAAPK</sequence>
<reference evidence="1" key="1">
    <citation type="submission" date="2012-04" db="EMBL/GenBank/DDBJ databases">
        <title>The Genome Sequence of Loa loa.</title>
        <authorList>
            <consortium name="The Broad Institute Genome Sequencing Platform"/>
            <consortium name="Broad Institute Genome Sequencing Center for Infectious Disease"/>
            <person name="Nutman T.B."/>
            <person name="Fink D.L."/>
            <person name="Russ C."/>
            <person name="Young S."/>
            <person name="Zeng Q."/>
            <person name="Gargeya S."/>
            <person name="Alvarado L."/>
            <person name="Berlin A."/>
            <person name="Chapman S.B."/>
            <person name="Chen Z."/>
            <person name="Freedman E."/>
            <person name="Gellesch M."/>
            <person name="Goldberg J."/>
            <person name="Griggs A."/>
            <person name="Gujja S."/>
            <person name="Heilman E.R."/>
            <person name="Heiman D."/>
            <person name="Howarth C."/>
            <person name="Mehta T."/>
            <person name="Neiman D."/>
            <person name="Pearson M."/>
            <person name="Roberts A."/>
            <person name="Saif S."/>
            <person name="Shea T."/>
            <person name="Shenoy N."/>
            <person name="Sisk P."/>
            <person name="Stolte C."/>
            <person name="Sykes S."/>
            <person name="White J."/>
            <person name="Yandava C."/>
            <person name="Haas B."/>
            <person name="Henn M.R."/>
            <person name="Nusbaum C."/>
            <person name="Birren B."/>
        </authorList>
    </citation>
    <scope>NUCLEOTIDE SEQUENCE [LARGE SCALE GENOMIC DNA]</scope>
</reference>
<gene>
    <name evidence="1" type="ORF">LOAG_03969</name>
</gene>
<proteinExistence type="predicted"/>
<name>A0A1S0U4W6_LOALO</name>
<dbReference type="GeneID" id="9941365"/>
<accession>A0A1S0U4W6</accession>
<protein>
    <submittedName>
        <fullName evidence="1">Uncharacterized protein</fullName>
    </submittedName>
</protein>
<dbReference type="InParanoid" id="A0A1S0U4W6"/>
<dbReference type="AlphaFoldDB" id="A0A1S0U4W6"/>
<dbReference type="CTD" id="9941365"/>
<dbReference type="RefSeq" id="XP_003139554.1">
    <property type="nucleotide sequence ID" value="XM_003139506.1"/>
</dbReference>
<organism evidence="1">
    <name type="scientific">Loa loa</name>
    <name type="common">Eye worm</name>
    <name type="synonym">Filaria loa</name>
    <dbReference type="NCBI Taxonomy" id="7209"/>
    <lineage>
        <taxon>Eukaryota</taxon>
        <taxon>Metazoa</taxon>
        <taxon>Ecdysozoa</taxon>
        <taxon>Nematoda</taxon>
        <taxon>Chromadorea</taxon>
        <taxon>Rhabditida</taxon>
        <taxon>Spirurina</taxon>
        <taxon>Spiruromorpha</taxon>
        <taxon>Filarioidea</taxon>
        <taxon>Onchocercidae</taxon>
        <taxon>Loa</taxon>
    </lineage>
</organism>